<feature type="region of interest" description="Disordered" evidence="2">
    <location>
        <begin position="241"/>
        <end position="290"/>
    </location>
</feature>
<feature type="region of interest" description="Disordered" evidence="2">
    <location>
        <begin position="195"/>
        <end position="225"/>
    </location>
</feature>
<reference evidence="3 4" key="1">
    <citation type="journal article" date="2016" name="Mol. Biol. Evol.">
        <title>Comparative Genomics of Early-Diverging Mushroom-Forming Fungi Provides Insights into the Origins of Lignocellulose Decay Capabilities.</title>
        <authorList>
            <person name="Nagy L.G."/>
            <person name="Riley R."/>
            <person name="Tritt A."/>
            <person name="Adam C."/>
            <person name="Daum C."/>
            <person name="Floudas D."/>
            <person name="Sun H."/>
            <person name="Yadav J.S."/>
            <person name="Pangilinan J."/>
            <person name="Larsson K.H."/>
            <person name="Matsuura K."/>
            <person name="Barry K."/>
            <person name="Labutti K."/>
            <person name="Kuo R."/>
            <person name="Ohm R.A."/>
            <person name="Bhattacharya S.S."/>
            <person name="Shirouzu T."/>
            <person name="Yoshinaga Y."/>
            <person name="Martin F.M."/>
            <person name="Grigoriev I.V."/>
            <person name="Hibbett D.S."/>
        </authorList>
    </citation>
    <scope>NUCLEOTIDE SEQUENCE [LARGE SCALE GENOMIC DNA]</scope>
    <source>
        <strain evidence="3 4">93-53</strain>
    </source>
</reference>
<evidence type="ECO:0000256" key="1">
    <source>
        <dbReference type="ARBA" id="ARBA00038476"/>
    </source>
</evidence>
<dbReference type="GeneID" id="63826226"/>
<organism evidence="3 4">
    <name type="scientific">Laetiporus sulphureus 93-53</name>
    <dbReference type="NCBI Taxonomy" id="1314785"/>
    <lineage>
        <taxon>Eukaryota</taxon>
        <taxon>Fungi</taxon>
        <taxon>Dikarya</taxon>
        <taxon>Basidiomycota</taxon>
        <taxon>Agaricomycotina</taxon>
        <taxon>Agaricomycetes</taxon>
        <taxon>Polyporales</taxon>
        <taxon>Laetiporus</taxon>
    </lineage>
</organism>
<dbReference type="RefSeq" id="XP_040762790.1">
    <property type="nucleotide sequence ID" value="XM_040909197.1"/>
</dbReference>
<dbReference type="OrthoDB" id="265761at2759"/>
<dbReference type="SUPFAM" id="SSF54637">
    <property type="entry name" value="Thioesterase/thiol ester dehydrase-isomerase"/>
    <property type="match status" value="1"/>
</dbReference>
<dbReference type="PANTHER" id="PTHR12475:SF4">
    <property type="entry name" value="PROTEIN THEM6"/>
    <property type="match status" value="1"/>
</dbReference>
<dbReference type="InterPro" id="IPR051490">
    <property type="entry name" value="THEM6_lcsJ_thioesterase"/>
</dbReference>
<dbReference type="AlphaFoldDB" id="A0A165DJZ1"/>
<gene>
    <name evidence="3" type="ORF">LAESUDRAFT_727305</name>
</gene>
<evidence type="ECO:0000256" key="2">
    <source>
        <dbReference type="SAM" id="MobiDB-lite"/>
    </source>
</evidence>
<dbReference type="PANTHER" id="PTHR12475">
    <property type="match status" value="1"/>
</dbReference>
<feature type="compositionally biased region" description="Polar residues" evidence="2">
    <location>
        <begin position="206"/>
        <end position="220"/>
    </location>
</feature>
<accession>A0A165DJZ1</accession>
<proteinExistence type="inferred from homology"/>
<evidence type="ECO:0000313" key="3">
    <source>
        <dbReference type="EMBL" id="KZT05050.1"/>
    </source>
</evidence>
<dbReference type="Pfam" id="PF13279">
    <property type="entry name" value="4HBT_2"/>
    <property type="match status" value="1"/>
</dbReference>
<comment type="similarity">
    <text evidence="1">Belongs to the lcsJ thioesterase family.</text>
</comment>
<keyword evidence="4" id="KW-1185">Reference proteome</keyword>
<sequence>MELAPYIRSLSDTIFTSRVTAIGVRLLKYVLVAIILANARSWPFMWHIRVFHPVTMIRLRFQLLRLSLIFKPRKVRQEIKANWLHDLSPVGKHPLELTDSYKTWASLDDCDFNLHLSNSCYAKIMDAARFQAALKCFPTFFRAGGWMALAGTHYNFLREIPMLSPYEVRVTMGAWDQKWVYIIVRYVSHPKKKAKTAASKGEAEQSKATPSPPSTDTKSLPTPPENNILAGFAPYPILHTPSVPEASDSRATTEAAPTPANPVGVPTKEDGSQGQADALSAALKKQMQHHTEPDGATLHCIAVSTLCFKIGRITVPPALALASEGFCSPDLEGEPKTYSLESPPPFWKHVEELRGPGLSLGRLRRFLTGGWREVPEGERWWEEALKGEVERRRVAALEVLGSLRTAMDGAQKL</sequence>
<feature type="compositionally biased region" description="Low complexity" evidence="2">
    <location>
        <begin position="252"/>
        <end position="262"/>
    </location>
</feature>
<evidence type="ECO:0000313" key="4">
    <source>
        <dbReference type="Proteomes" id="UP000076871"/>
    </source>
</evidence>
<dbReference type="InParanoid" id="A0A165DJZ1"/>
<dbReference type="EMBL" id="KV427632">
    <property type="protein sequence ID" value="KZT05050.1"/>
    <property type="molecule type" value="Genomic_DNA"/>
</dbReference>
<dbReference type="Proteomes" id="UP000076871">
    <property type="component" value="Unassembled WGS sequence"/>
</dbReference>
<dbReference type="Gene3D" id="3.10.129.10">
    <property type="entry name" value="Hotdog Thioesterase"/>
    <property type="match status" value="1"/>
</dbReference>
<protein>
    <recommendedName>
        <fullName evidence="5">Thioesterase/thiol ester dehydrase-isomerase</fullName>
    </recommendedName>
</protein>
<dbReference type="InterPro" id="IPR029069">
    <property type="entry name" value="HotDog_dom_sf"/>
</dbReference>
<name>A0A165DJZ1_9APHY</name>
<evidence type="ECO:0008006" key="5">
    <source>
        <dbReference type="Google" id="ProtNLM"/>
    </source>
</evidence>
<dbReference type="CDD" id="cd00586">
    <property type="entry name" value="4HBT"/>
    <property type="match status" value="1"/>
</dbReference>